<reference evidence="2 3" key="1">
    <citation type="submission" date="2023-07" db="EMBL/GenBank/DDBJ databases">
        <authorList>
            <person name="Girao M."/>
            <person name="Carvalho M.F."/>
        </authorList>
    </citation>
    <scope>NUCLEOTIDE SEQUENCE [LARGE SCALE GENOMIC DNA]</scope>
    <source>
        <strain evidence="2 3">YIM65754</strain>
    </source>
</reference>
<keyword evidence="3" id="KW-1185">Reference proteome</keyword>
<feature type="transmembrane region" description="Helical" evidence="1">
    <location>
        <begin position="79"/>
        <end position="105"/>
    </location>
</feature>
<accession>A0ABU7LF99</accession>
<keyword evidence="1" id="KW-1133">Transmembrane helix</keyword>
<keyword evidence="1" id="KW-0812">Transmembrane</keyword>
<evidence type="ECO:0000313" key="3">
    <source>
        <dbReference type="Proteomes" id="UP001336020"/>
    </source>
</evidence>
<keyword evidence="1" id="KW-0472">Membrane</keyword>
<feature type="transmembrane region" description="Helical" evidence="1">
    <location>
        <begin position="111"/>
        <end position="131"/>
    </location>
</feature>
<dbReference type="EMBL" id="JAUTXY010000011">
    <property type="protein sequence ID" value="MEE2060213.1"/>
    <property type="molecule type" value="Genomic_DNA"/>
</dbReference>
<evidence type="ECO:0000313" key="2">
    <source>
        <dbReference type="EMBL" id="MEE2060213.1"/>
    </source>
</evidence>
<evidence type="ECO:0000256" key="1">
    <source>
        <dbReference type="SAM" id="Phobius"/>
    </source>
</evidence>
<protein>
    <submittedName>
        <fullName evidence="2">Uncharacterized protein</fullName>
    </submittedName>
</protein>
<organism evidence="2 3">
    <name type="scientific">Rhodococcus artemisiae</name>
    <dbReference type="NCBI Taxonomy" id="714159"/>
    <lineage>
        <taxon>Bacteria</taxon>
        <taxon>Bacillati</taxon>
        <taxon>Actinomycetota</taxon>
        <taxon>Actinomycetes</taxon>
        <taxon>Mycobacteriales</taxon>
        <taxon>Nocardiaceae</taxon>
        <taxon>Rhodococcus</taxon>
    </lineage>
</organism>
<proteinExistence type="predicted"/>
<gene>
    <name evidence="2" type="ORF">Q7514_22080</name>
</gene>
<name>A0ABU7LF99_9NOCA</name>
<dbReference type="Proteomes" id="UP001336020">
    <property type="component" value="Unassembled WGS sequence"/>
</dbReference>
<sequence length="342" mass="38207">MICPHCSENLLRRERSDRTCSKCTRRFALEPKESPFALHDLRLQKLADRLSAGRGLYVTVTQLRYAAARRRLPSLNEGYWTIVGTWVALVLIPTYILSIIGGAALSMSKWWLIPLLGLLVVIVGLVVIYACRPLIRSRAHVRMQVGDEAFRDDVLNPWTAVYGGLPKGVVYESWVMLPEISAPRMVLLCADPSVRACLSANRVPEEHGMVLVADIDRVPPRLPVLILHDASIPGFAFARNARTMLGDRVHAVGLRPRSVMDDESAILLREPVSSHSAMQFLHDPLFPNEVEWLDDGWWSPIAAIPPARLLAAVSSAAERIEDDADPDRRFARQLGFLTWPTA</sequence>
<dbReference type="RefSeq" id="WP_330135399.1">
    <property type="nucleotide sequence ID" value="NZ_JAUTXY010000011.1"/>
</dbReference>
<comment type="caution">
    <text evidence="2">The sequence shown here is derived from an EMBL/GenBank/DDBJ whole genome shotgun (WGS) entry which is preliminary data.</text>
</comment>